<evidence type="ECO:0000313" key="6">
    <source>
        <dbReference type="Proteomes" id="UP000286510"/>
    </source>
</evidence>
<dbReference type="Gene3D" id="3.40.630.10">
    <property type="entry name" value="Zn peptidases"/>
    <property type="match status" value="1"/>
</dbReference>
<evidence type="ECO:0000256" key="1">
    <source>
        <dbReference type="SAM" id="MobiDB-lite"/>
    </source>
</evidence>
<sequence>MSEYCICVTSTAFNYHSFGEYFNIPFACQPKGVPPPFAMTVFKALATDMTKLNGFKFGQSWKESNLYSVNGETSDWMWHAHGIFAMSPETGPRFDVGSFRGFWPSDPSLILAICEQLLHSNYVLAQSAGPEIELTMDVPLGHAAADGAFQVWRPLVLPPCGTCASFGSDLSVDSDHVNCMTLHASLLHVTVSHTHIDDVDGNLTKYDDDVVDTVGVATLRPNSMPEVAHHEKKALLLVSLIVLLGMVVGMIGLRHAKAKRSSDRDEYAKVSKTEAAADDNDEEQALDNMLDLSSPKSIPETPLETGTQRRVRSPLREDQQGLLVKDNAVSRRVRSPPPPSTRGGSNNSHDEV</sequence>
<dbReference type="VEuPathDB" id="FungiDB:H257_05939"/>
<dbReference type="Proteomes" id="UP000286510">
    <property type="component" value="Unassembled WGS sequence"/>
</dbReference>
<gene>
    <name evidence="4" type="ORF">DYB26_016008</name>
    <name evidence="3" type="ORF">DYB31_016334</name>
</gene>
<feature type="region of interest" description="Disordered" evidence="1">
    <location>
        <begin position="258"/>
        <end position="352"/>
    </location>
</feature>
<accession>A0A397EP56</accession>
<keyword evidence="2" id="KW-0812">Transmembrane</keyword>
<reference evidence="5 6" key="1">
    <citation type="submission" date="2018-08" db="EMBL/GenBank/DDBJ databases">
        <title>Aphanomyces genome sequencing and annotation.</title>
        <authorList>
            <person name="Minardi D."/>
            <person name="Oidtmann B."/>
            <person name="Van Der Giezen M."/>
            <person name="Studholme D.J."/>
        </authorList>
    </citation>
    <scope>NUCLEOTIDE SEQUENCE [LARGE SCALE GENOMIC DNA]</scope>
    <source>
        <strain evidence="3 5">197901</strain>
        <strain evidence="4 6">FDL457</strain>
    </source>
</reference>
<feature type="compositionally biased region" description="Basic and acidic residues" evidence="1">
    <location>
        <begin position="260"/>
        <end position="272"/>
    </location>
</feature>
<keyword evidence="2" id="KW-0472">Membrane</keyword>
<keyword evidence="2" id="KW-1133">Transmembrane helix</keyword>
<evidence type="ECO:0000256" key="2">
    <source>
        <dbReference type="SAM" id="Phobius"/>
    </source>
</evidence>
<protein>
    <submittedName>
        <fullName evidence="3">Uncharacterized protein</fullName>
    </submittedName>
</protein>
<dbReference type="EMBL" id="QUTE01015228">
    <property type="protein sequence ID" value="RHZ00257.1"/>
    <property type="molecule type" value="Genomic_DNA"/>
</dbReference>
<evidence type="ECO:0000313" key="3">
    <source>
        <dbReference type="EMBL" id="RHZ00257.1"/>
    </source>
</evidence>
<proteinExistence type="predicted"/>
<organism evidence="3 5">
    <name type="scientific">Aphanomyces astaci</name>
    <name type="common">Crayfish plague agent</name>
    <dbReference type="NCBI Taxonomy" id="112090"/>
    <lineage>
        <taxon>Eukaryota</taxon>
        <taxon>Sar</taxon>
        <taxon>Stramenopiles</taxon>
        <taxon>Oomycota</taxon>
        <taxon>Saprolegniomycetes</taxon>
        <taxon>Saprolegniales</taxon>
        <taxon>Verrucalvaceae</taxon>
        <taxon>Aphanomyces</taxon>
    </lineage>
</organism>
<dbReference type="Proteomes" id="UP000266196">
    <property type="component" value="Unassembled WGS sequence"/>
</dbReference>
<comment type="caution">
    <text evidence="3">The sequence shown here is derived from an EMBL/GenBank/DDBJ whole genome shotgun (WGS) entry which is preliminary data.</text>
</comment>
<dbReference type="SUPFAM" id="SSF53187">
    <property type="entry name" value="Zn-dependent exopeptidases"/>
    <property type="match status" value="1"/>
</dbReference>
<evidence type="ECO:0000313" key="5">
    <source>
        <dbReference type="Proteomes" id="UP000266196"/>
    </source>
</evidence>
<feature type="compositionally biased region" description="Acidic residues" evidence="1">
    <location>
        <begin position="276"/>
        <end position="285"/>
    </location>
</feature>
<evidence type="ECO:0000313" key="4">
    <source>
        <dbReference type="EMBL" id="RHZ03519.1"/>
    </source>
</evidence>
<feature type="transmembrane region" description="Helical" evidence="2">
    <location>
        <begin position="234"/>
        <end position="253"/>
    </location>
</feature>
<name>A0A397EP56_APHAT</name>
<dbReference type="AlphaFoldDB" id="A0A397EP56"/>
<dbReference type="EMBL" id="QUTF01017832">
    <property type="protein sequence ID" value="RHZ03519.1"/>
    <property type="molecule type" value="Genomic_DNA"/>
</dbReference>